<dbReference type="SMART" id="SM00449">
    <property type="entry name" value="SPRY"/>
    <property type="match status" value="2"/>
</dbReference>
<feature type="domain" description="Ig-like" evidence="8">
    <location>
        <begin position="789"/>
        <end position="899"/>
    </location>
</feature>
<dbReference type="SUPFAM" id="SSF49899">
    <property type="entry name" value="Concanavalin A-like lectins/glucanases"/>
    <property type="match status" value="4"/>
</dbReference>
<dbReference type="EMBL" id="JACTAM010000007">
    <property type="protein sequence ID" value="KAI2663050.1"/>
    <property type="molecule type" value="Genomic_DNA"/>
</dbReference>
<dbReference type="SUPFAM" id="SSF48726">
    <property type="entry name" value="Immunoglobulin"/>
    <property type="match status" value="3"/>
</dbReference>
<dbReference type="Pfam" id="PF07686">
    <property type="entry name" value="V-set"/>
    <property type="match status" value="3"/>
</dbReference>
<feature type="domain" description="Ig-like" evidence="8">
    <location>
        <begin position="34"/>
        <end position="119"/>
    </location>
</feature>
<dbReference type="SMART" id="SM00408">
    <property type="entry name" value="IGc2"/>
    <property type="match status" value="3"/>
</dbReference>
<evidence type="ECO:0000256" key="1">
    <source>
        <dbReference type="ARBA" id="ARBA00004370"/>
    </source>
</evidence>
<organism evidence="9 10">
    <name type="scientific">Labeo rohita</name>
    <name type="common">Indian major carp</name>
    <name type="synonym">Cyprinus rohita</name>
    <dbReference type="NCBI Taxonomy" id="84645"/>
    <lineage>
        <taxon>Eukaryota</taxon>
        <taxon>Metazoa</taxon>
        <taxon>Chordata</taxon>
        <taxon>Craniata</taxon>
        <taxon>Vertebrata</taxon>
        <taxon>Euteleostomi</taxon>
        <taxon>Actinopterygii</taxon>
        <taxon>Neopterygii</taxon>
        <taxon>Teleostei</taxon>
        <taxon>Ostariophysi</taxon>
        <taxon>Cypriniformes</taxon>
        <taxon>Cyprinidae</taxon>
        <taxon>Labeoninae</taxon>
        <taxon>Labeonini</taxon>
        <taxon>Labeo</taxon>
    </lineage>
</organism>
<feature type="transmembrane region" description="Helical" evidence="5">
    <location>
        <begin position="125"/>
        <end position="148"/>
    </location>
</feature>
<dbReference type="InterPro" id="IPR013320">
    <property type="entry name" value="ConA-like_dom_sf"/>
</dbReference>
<evidence type="ECO:0000256" key="3">
    <source>
        <dbReference type="ARBA" id="ARBA00023136"/>
    </source>
</evidence>
<dbReference type="Gene3D" id="2.60.120.920">
    <property type="match status" value="4"/>
</dbReference>
<dbReference type="InterPro" id="IPR003877">
    <property type="entry name" value="SPRY_dom"/>
</dbReference>
<feature type="chain" id="PRO_5047480990" evidence="6">
    <location>
        <begin position="20"/>
        <end position="1006"/>
    </location>
</feature>
<dbReference type="PRINTS" id="PR01407">
    <property type="entry name" value="BUTYPHLNCDUF"/>
</dbReference>
<evidence type="ECO:0000256" key="5">
    <source>
        <dbReference type="SAM" id="Phobius"/>
    </source>
</evidence>
<keyword evidence="5" id="KW-0812">Transmembrane</keyword>
<keyword evidence="5" id="KW-1133">Transmembrane helix</keyword>
<feature type="transmembrane region" description="Helical" evidence="5">
    <location>
        <begin position="517"/>
        <end position="536"/>
    </location>
</feature>
<dbReference type="Proteomes" id="UP000830375">
    <property type="component" value="Unassembled WGS sequence"/>
</dbReference>
<dbReference type="InterPro" id="IPR001870">
    <property type="entry name" value="B30.2/SPRY"/>
</dbReference>
<dbReference type="Gene3D" id="2.60.40.10">
    <property type="entry name" value="Immunoglobulins"/>
    <property type="match status" value="3"/>
</dbReference>
<dbReference type="PROSITE" id="PS50188">
    <property type="entry name" value="B302_SPRY"/>
    <property type="match status" value="2"/>
</dbReference>
<evidence type="ECO:0000259" key="8">
    <source>
        <dbReference type="PROSITE" id="PS50835"/>
    </source>
</evidence>
<dbReference type="PANTHER" id="PTHR24100">
    <property type="entry name" value="BUTYROPHILIN"/>
    <property type="match status" value="1"/>
</dbReference>
<feature type="transmembrane region" description="Helical" evidence="5">
    <location>
        <begin position="315"/>
        <end position="338"/>
    </location>
</feature>
<reference evidence="9 10" key="1">
    <citation type="submission" date="2022-01" db="EMBL/GenBank/DDBJ databases">
        <title>A high-quality chromosome-level genome assembly of rohu carp, Labeo rohita.</title>
        <authorList>
            <person name="Arick M.A. II"/>
            <person name="Hsu C.-Y."/>
            <person name="Magbanua Z."/>
            <person name="Pechanova O."/>
            <person name="Grover C."/>
            <person name="Miller E."/>
            <person name="Thrash A."/>
            <person name="Ezzel L."/>
            <person name="Alam S."/>
            <person name="Benzie J."/>
            <person name="Hamilton M."/>
            <person name="Karsi A."/>
            <person name="Lawrence M.L."/>
            <person name="Peterson D.G."/>
        </authorList>
    </citation>
    <scope>NUCLEOTIDE SEQUENCE [LARGE SCALE GENOMIC DNA]</scope>
    <source>
        <strain evidence="10">BAU-BD-2019</strain>
        <tissue evidence="9">Blood</tissue>
    </source>
</reference>
<feature type="domain" description="B30.2/SPRY" evidence="7">
    <location>
        <begin position="547"/>
        <end position="744"/>
    </location>
</feature>
<feature type="domain" description="B30.2/SPRY" evidence="7">
    <location>
        <begin position="96"/>
        <end position="298"/>
    </location>
</feature>
<dbReference type="InterPro" id="IPR043136">
    <property type="entry name" value="B30.2/SPRY_sf"/>
</dbReference>
<evidence type="ECO:0000313" key="10">
    <source>
        <dbReference type="Proteomes" id="UP000830375"/>
    </source>
</evidence>
<gene>
    <name evidence="9" type="ORF">H4Q32_002077</name>
</gene>
<keyword evidence="6" id="KW-0732">Signal</keyword>
<comment type="caution">
    <text evidence="9">The sequence shown here is derived from an EMBL/GenBank/DDBJ whole genome shotgun (WGS) entry which is preliminary data.</text>
</comment>
<dbReference type="InterPro" id="IPR003879">
    <property type="entry name" value="Butyrophylin_SPRY"/>
</dbReference>
<evidence type="ECO:0000256" key="2">
    <source>
        <dbReference type="ARBA" id="ARBA00007591"/>
    </source>
</evidence>
<dbReference type="PANTHER" id="PTHR24100:SF149">
    <property type="entry name" value="BG-LIKE ANTIGEN 1-RELATED"/>
    <property type="match status" value="1"/>
</dbReference>
<dbReference type="InterPro" id="IPR013783">
    <property type="entry name" value="Ig-like_fold"/>
</dbReference>
<keyword evidence="10" id="KW-1185">Reference proteome</keyword>
<sequence>MLFITIILLVNLLMETSVSFTVVVPGDPVVAHVGSTVILSCWINPPENAEALEIRWYHQDQFNNPVLHYKDGKWSDQSGGLKDGDVSLRLEKLTLQDEGSFHCYVSGDTSYDDPPDSLDLWKTRFFTVLSNLIVLICALLGLVGLILYKYRDKLRGKKPAEENREEETMEKLTEEGLVQKNKPPKNNWLIGVMKHENVGVKNKPALTPSSGFWFLCSEGQNGFYSNTDPPVKLSLTPRPERLGVLLDYDEGQLSFYNIKESKHLLTISTTFSESVLPLFNPGVGDQSPVKILDCLKPIHPVYCGLTVKSLSPVSMLSVIIALLVNLLIEISVSFTVVVPGDPVVAHVGSTVILPCWINPPENAEDLEIRWYRKDQFDNPVLHYNHGKIQDIQEESYRNRSSLMPWSDQSGGLKDGDVSLRLEKLTLQDEGSFHCYVSGDTSYDGREVALKITGQSKTTVHYHMCHIFSSKCFVVIQQLFVKNRLTLTIFFSGKYTNSLNSSGFSFSDPSDSSGPWKALFFTILICALLGLVGLILYKYRNKLTGKKPAKQIVGDVNIEELRKHADEITIDRQFVSLDLTVSEDRKTMSVGDKCNHPGEGFPYQLRAFGAQRFSSGHHYWEVELPVSPNPSETYWLIGVVKEGHFQINNRSALTPSSGYWFLCSDGPNGFYTNTEPKVKLPLTPRPERLGVLLEYVKGQLSFYNIKESKHLLTISTTFYGSVVPLFNLGANGPNGFHTNTDPPVKLSLTPRPERLGVLLDYDEGQLSFYNIKESKHLLTISTTFSESVVPLFNPVSFDVVVPGDPVVAHVGSTVILPCRINPPENAEALEIRWYPKGIQNIQEKSHRNRSSLMRWSGQSGGLKDGDVSLRLDKLTLQDEGSFICYVSGDTAYDSQEVLLNIISPSDASGPWKARFFTVLIVLICLILGLVGLILYKYKQRDKLPGKKPAEENCDVRQLSFYNVKESKHLLTISTTFSGSVVPLFNPGVGDQSTLKILHCPKPVDTFK</sequence>
<proteinExistence type="inferred from homology"/>
<dbReference type="Pfam" id="PF00622">
    <property type="entry name" value="SPRY"/>
    <property type="match status" value="3"/>
</dbReference>
<dbReference type="InterPro" id="IPR050504">
    <property type="entry name" value="IgSF_BTN/MOG"/>
</dbReference>
<dbReference type="SMART" id="SM00409">
    <property type="entry name" value="IG"/>
    <property type="match status" value="3"/>
</dbReference>
<dbReference type="InterPro" id="IPR003599">
    <property type="entry name" value="Ig_sub"/>
</dbReference>
<comment type="similarity">
    <text evidence="2">Belongs to the immunoglobulin superfamily. BTN/MOG family.</text>
</comment>
<keyword evidence="3 5" id="KW-0472">Membrane</keyword>
<dbReference type="InterPro" id="IPR036179">
    <property type="entry name" value="Ig-like_dom_sf"/>
</dbReference>
<dbReference type="InterPro" id="IPR013106">
    <property type="entry name" value="Ig_V-set"/>
</dbReference>
<evidence type="ECO:0000259" key="7">
    <source>
        <dbReference type="PROSITE" id="PS50188"/>
    </source>
</evidence>
<accession>A0ABQ8MJM3</accession>
<protein>
    <submittedName>
        <fullName evidence="9">Butyrophilin subfamily 1 member A1</fullName>
    </submittedName>
</protein>
<dbReference type="InterPro" id="IPR003598">
    <property type="entry name" value="Ig_sub2"/>
</dbReference>
<feature type="signal peptide" evidence="6">
    <location>
        <begin position="1"/>
        <end position="19"/>
    </location>
</feature>
<feature type="domain" description="Ig-like" evidence="8">
    <location>
        <begin position="348"/>
        <end position="452"/>
    </location>
</feature>
<name>A0ABQ8MJM3_LABRO</name>
<feature type="transmembrane region" description="Helical" evidence="5">
    <location>
        <begin position="914"/>
        <end position="934"/>
    </location>
</feature>
<keyword evidence="4" id="KW-0393">Immunoglobulin domain</keyword>
<evidence type="ECO:0000256" key="4">
    <source>
        <dbReference type="ARBA" id="ARBA00023319"/>
    </source>
</evidence>
<evidence type="ECO:0000313" key="9">
    <source>
        <dbReference type="EMBL" id="KAI2663050.1"/>
    </source>
</evidence>
<comment type="subcellular location">
    <subcellularLocation>
        <location evidence="1">Membrane</location>
    </subcellularLocation>
</comment>
<evidence type="ECO:0000256" key="6">
    <source>
        <dbReference type="SAM" id="SignalP"/>
    </source>
</evidence>
<dbReference type="PROSITE" id="PS50835">
    <property type="entry name" value="IG_LIKE"/>
    <property type="match status" value="3"/>
</dbReference>
<dbReference type="InterPro" id="IPR007110">
    <property type="entry name" value="Ig-like_dom"/>
</dbReference>